<proteinExistence type="predicted"/>
<sequence length="238" mass="25293">MSTLGGFRHERVVVGIAALAMAVCVACNGPGEPEQPANAIDEAKLLTQEAFPPGYSVRPNNETSQDKARSLSELVTGQESDNPACVQATSDQVPVVAASERVGIVAVAPERPHDERYSESLVIDGPTLDDQRALAETCRETTTEVPGVGKAIETYGVLPAPPEVIAEDSVVIVIDVTTDPLPASGEIPSRRQTVVGYAQVGSLQVEFYQEVDGFQATPDFQEFNALFAEAVRRVSDVA</sequence>
<protein>
    <recommendedName>
        <fullName evidence="4">DUF5642 domain-containing protein</fullName>
    </recommendedName>
</protein>
<dbReference type="Proteomes" id="UP001335729">
    <property type="component" value="Unassembled WGS sequence"/>
</dbReference>
<dbReference type="RefSeq" id="WP_330505527.1">
    <property type="nucleotide sequence ID" value="NZ_JAZDUE010000010.1"/>
</dbReference>
<accession>A0ABU7MV75</accession>
<feature type="region of interest" description="Disordered" evidence="1">
    <location>
        <begin position="52"/>
        <end position="82"/>
    </location>
</feature>
<evidence type="ECO:0000256" key="1">
    <source>
        <dbReference type="SAM" id="MobiDB-lite"/>
    </source>
</evidence>
<name>A0ABU7MV75_9ACTN</name>
<dbReference type="EMBL" id="JAZDUE010000010">
    <property type="protein sequence ID" value="MEE4024143.1"/>
    <property type="molecule type" value="Genomic_DNA"/>
</dbReference>
<evidence type="ECO:0008006" key="4">
    <source>
        <dbReference type="Google" id="ProtNLM"/>
    </source>
</evidence>
<evidence type="ECO:0000313" key="2">
    <source>
        <dbReference type="EMBL" id="MEE4024143.1"/>
    </source>
</evidence>
<evidence type="ECO:0000313" key="3">
    <source>
        <dbReference type="Proteomes" id="UP001335729"/>
    </source>
</evidence>
<feature type="compositionally biased region" description="Polar residues" evidence="1">
    <location>
        <begin position="73"/>
        <end position="82"/>
    </location>
</feature>
<organism evidence="2 3">
    <name type="scientific">Gordonia prachuapensis</name>
    <dbReference type="NCBI Taxonomy" id="3115651"/>
    <lineage>
        <taxon>Bacteria</taxon>
        <taxon>Bacillati</taxon>
        <taxon>Actinomycetota</taxon>
        <taxon>Actinomycetes</taxon>
        <taxon>Mycobacteriales</taxon>
        <taxon>Gordoniaceae</taxon>
        <taxon>Gordonia</taxon>
    </lineage>
</organism>
<gene>
    <name evidence="2" type="ORF">V1Y59_13745</name>
</gene>
<reference evidence="2 3" key="1">
    <citation type="submission" date="2024-01" db="EMBL/GenBank/DDBJ databases">
        <title>Draft genome sequence of Gordonia sp. PKS22-38.</title>
        <authorList>
            <person name="Suphannarot A."/>
            <person name="Mingma R."/>
        </authorList>
    </citation>
    <scope>NUCLEOTIDE SEQUENCE [LARGE SCALE GENOMIC DNA]</scope>
    <source>
        <strain evidence="2 3">PKS22-38</strain>
    </source>
</reference>
<comment type="caution">
    <text evidence="2">The sequence shown here is derived from an EMBL/GenBank/DDBJ whole genome shotgun (WGS) entry which is preliminary data.</text>
</comment>
<keyword evidence="3" id="KW-1185">Reference proteome</keyword>